<keyword evidence="3" id="KW-1185">Reference proteome</keyword>
<gene>
    <name evidence="2" type="ORF">EYF80_057673</name>
</gene>
<sequence length="187" mass="20693">MKVSERAQEAWRRKKSFFRCTLGAPRSCGRTAPHLPSNRVLVQKLVASWLRASGASAFRRAPSGERLQASAFRRAPSGERLQASSFRRAPSGELLQASASRRAPSGERLQASVSLRRASHRHLRPVTYQNSPSSILRSSWLFSAGSRELHSDELQHRRPGFRTQATRSGPGQFEGAHSSLQAPVHST</sequence>
<proteinExistence type="predicted"/>
<reference evidence="2 3" key="1">
    <citation type="submission" date="2019-03" db="EMBL/GenBank/DDBJ databases">
        <title>First draft genome of Liparis tanakae, snailfish: a comprehensive survey of snailfish specific genes.</title>
        <authorList>
            <person name="Kim W."/>
            <person name="Song I."/>
            <person name="Jeong J.-H."/>
            <person name="Kim D."/>
            <person name="Kim S."/>
            <person name="Ryu S."/>
            <person name="Song J.Y."/>
            <person name="Lee S.K."/>
        </authorList>
    </citation>
    <scope>NUCLEOTIDE SEQUENCE [LARGE SCALE GENOMIC DNA]</scope>
    <source>
        <tissue evidence="2">Muscle</tissue>
    </source>
</reference>
<dbReference type="Proteomes" id="UP000314294">
    <property type="component" value="Unassembled WGS sequence"/>
</dbReference>
<evidence type="ECO:0000256" key="1">
    <source>
        <dbReference type="SAM" id="MobiDB-lite"/>
    </source>
</evidence>
<dbReference type="EMBL" id="SRLO01002875">
    <property type="protein sequence ID" value="TNN32167.1"/>
    <property type="molecule type" value="Genomic_DNA"/>
</dbReference>
<name>A0A4Z2ETB6_9TELE</name>
<comment type="caution">
    <text evidence="2">The sequence shown here is derived from an EMBL/GenBank/DDBJ whole genome shotgun (WGS) entry which is preliminary data.</text>
</comment>
<protein>
    <submittedName>
        <fullName evidence="2">Uncharacterized protein</fullName>
    </submittedName>
</protein>
<evidence type="ECO:0000313" key="2">
    <source>
        <dbReference type="EMBL" id="TNN32167.1"/>
    </source>
</evidence>
<dbReference type="AlphaFoldDB" id="A0A4Z2ETB6"/>
<organism evidence="2 3">
    <name type="scientific">Liparis tanakae</name>
    <name type="common">Tanaka's snailfish</name>
    <dbReference type="NCBI Taxonomy" id="230148"/>
    <lineage>
        <taxon>Eukaryota</taxon>
        <taxon>Metazoa</taxon>
        <taxon>Chordata</taxon>
        <taxon>Craniata</taxon>
        <taxon>Vertebrata</taxon>
        <taxon>Euteleostomi</taxon>
        <taxon>Actinopterygii</taxon>
        <taxon>Neopterygii</taxon>
        <taxon>Teleostei</taxon>
        <taxon>Neoteleostei</taxon>
        <taxon>Acanthomorphata</taxon>
        <taxon>Eupercaria</taxon>
        <taxon>Perciformes</taxon>
        <taxon>Cottioidei</taxon>
        <taxon>Cottales</taxon>
        <taxon>Liparidae</taxon>
        <taxon>Liparis</taxon>
    </lineage>
</organism>
<evidence type="ECO:0000313" key="3">
    <source>
        <dbReference type="Proteomes" id="UP000314294"/>
    </source>
</evidence>
<accession>A0A4Z2ETB6</accession>
<feature type="compositionally biased region" description="Polar residues" evidence="1">
    <location>
        <begin position="178"/>
        <end position="187"/>
    </location>
</feature>
<feature type="region of interest" description="Disordered" evidence="1">
    <location>
        <begin position="151"/>
        <end position="187"/>
    </location>
</feature>